<sequence>MKRAQLQALRAEFETLHMQNSELVTEYFSRAMAIANKMRINGEKLEDVTIIEKILRSMTAKFNYIVCSTEESKDIDTLSIDELQSSLLVHEQKLNQQDKEELALKTTTFSNGADHEKGKWKGKHWHHKKEKIKSGDSQGKGKRRSNFAETKEDAETKAEEDVSLLMAYTSRERVSANLWYLDTGYSNHMCGHKVAFSELDETFQDTVKFGDNSAVSVMGKGKVQVTTKDNSILTISNVFYVPALKTNLLSAGQLLEKVYELNIKGGVCQI</sequence>
<protein>
    <recommendedName>
        <fullName evidence="2">Retrovirus-related Pol polyprotein from transposon TNT 1-94-like beta-barrel domain-containing protein</fullName>
    </recommendedName>
</protein>
<dbReference type="Pfam" id="PF22936">
    <property type="entry name" value="Pol_BBD"/>
    <property type="match status" value="1"/>
</dbReference>
<dbReference type="PaxDb" id="4097-A0A1S4BTB3"/>
<dbReference type="OMA" id="CHIRDAN"/>
<dbReference type="PANTHER" id="PTHR35317">
    <property type="entry name" value="OS04G0629600 PROTEIN"/>
    <property type="match status" value="1"/>
</dbReference>
<dbReference type="KEGG" id="nta:107811669"/>
<evidence type="ECO:0000259" key="2">
    <source>
        <dbReference type="Pfam" id="PF22936"/>
    </source>
</evidence>
<dbReference type="InterPro" id="IPR054722">
    <property type="entry name" value="PolX-like_BBD"/>
</dbReference>
<proteinExistence type="predicted"/>
<name>A0A1S4BTB3_TOBAC</name>
<dbReference type="PANTHER" id="PTHR35317:SF27">
    <property type="entry name" value="RETROVIRUS-RELATED POL POLYPROTEIN FROM TRANSPOSON TNT 1-94"/>
    <property type="match status" value="1"/>
</dbReference>
<feature type="domain" description="Retrovirus-related Pol polyprotein from transposon TNT 1-94-like beta-barrel" evidence="2">
    <location>
        <begin position="179"/>
        <end position="259"/>
    </location>
</feature>
<organism evidence="3">
    <name type="scientific">Nicotiana tabacum</name>
    <name type="common">Common tobacco</name>
    <dbReference type="NCBI Taxonomy" id="4097"/>
    <lineage>
        <taxon>Eukaryota</taxon>
        <taxon>Viridiplantae</taxon>
        <taxon>Streptophyta</taxon>
        <taxon>Embryophyta</taxon>
        <taxon>Tracheophyta</taxon>
        <taxon>Spermatophyta</taxon>
        <taxon>Magnoliopsida</taxon>
        <taxon>eudicotyledons</taxon>
        <taxon>Gunneridae</taxon>
        <taxon>Pentapetalae</taxon>
        <taxon>asterids</taxon>
        <taxon>lamiids</taxon>
        <taxon>Solanales</taxon>
        <taxon>Solanaceae</taxon>
        <taxon>Nicotianoideae</taxon>
        <taxon>Nicotianeae</taxon>
        <taxon>Nicotiana</taxon>
    </lineage>
</organism>
<evidence type="ECO:0000256" key="1">
    <source>
        <dbReference type="SAM" id="MobiDB-lite"/>
    </source>
</evidence>
<feature type="region of interest" description="Disordered" evidence="1">
    <location>
        <begin position="113"/>
        <end position="154"/>
    </location>
</feature>
<reference evidence="3" key="1">
    <citation type="submission" date="2025-08" db="UniProtKB">
        <authorList>
            <consortium name="RefSeq"/>
        </authorList>
    </citation>
    <scope>IDENTIFICATION</scope>
</reference>
<accession>A0A1S4BTB3</accession>
<dbReference type="RefSeq" id="XP_016492126.1">
    <property type="nucleotide sequence ID" value="XM_016636640.1"/>
</dbReference>
<gene>
    <name evidence="3" type="primary">LOC107811669</name>
</gene>
<dbReference type="Pfam" id="PF14223">
    <property type="entry name" value="Retrotran_gag_2"/>
    <property type="match status" value="1"/>
</dbReference>
<dbReference type="OrthoDB" id="1751594at2759"/>
<feature type="compositionally biased region" description="Basic residues" evidence="1">
    <location>
        <begin position="120"/>
        <end position="131"/>
    </location>
</feature>
<dbReference type="AlphaFoldDB" id="A0A1S4BTB3"/>
<evidence type="ECO:0000313" key="3">
    <source>
        <dbReference type="RefSeq" id="XP_016492126.1"/>
    </source>
</evidence>